<protein>
    <submittedName>
        <fullName evidence="1">Uncharacterized protein</fullName>
    </submittedName>
</protein>
<reference evidence="1 2" key="1">
    <citation type="submission" date="2018-12" db="EMBL/GenBank/DDBJ databases">
        <title>Sequencing of bacterial isolates from soil warming experiment in Harvard Forest, Massachusetts, USA.</title>
        <authorList>
            <person name="Deangelis K."/>
        </authorList>
    </citation>
    <scope>NUCLEOTIDE SEQUENCE [LARGE SCALE GENOMIC DNA]</scope>
    <source>
        <strain evidence="1 2">EB153</strain>
    </source>
</reference>
<gene>
    <name evidence="1" type="ORF">EDE15_3741</name>
</gene>
<dbReference type="AlphaFoldDB" id="A0A3R9P0H6"/>
<dbReference type="RefSeq" id="WP_125486576.1">
    <property type="nucleotide sequence ID" value="NZ_RSDW01000001.1"/>
</dbReference>
<keyword evidence="2" id="KW-1185">Reference proteome</keyword>
<evidence type="ECO:0000313" key="1">
    <source>
        <dbReference type="EMBL" id="RSL18184.1"/>
    </source>
</evidence>
<accession>A0A3R9P0H6</accession>
<comment type="caution">
    <text evidence="1">The sequence shown here is derived from an EMBL/GenBank/DDBJ whole genome shotgun (WGS) entry which is preliminary data.</text>
</comment>
<dbReference type="Proteomes" id="UP000269669">
    <property type="component" value="Unassembled WGS sequence"/>
</dbReference>
<dbReference type="EMBL" id="RSDW01000001">
    <property type="protein sequence ID" value="RSL18184.1"/>
    <property type="molecule type" value="Genomic_DNA"/>
</dbReference>
<sequence length="197" mass="20649">MPIRYATAPPNGSETVRAGLERMAARENKPAALRGINFNALTLTPPHAIYDLRADEIAKGGGLETAHETGFRYHVAADGGSVAAAEVHTDTSGRASLLANLNYGPFVESAAQGFSKVAALDAVSKGSYEARILRFSAIGLMAIWLKSDPGGSDIIYPLAPAPPMLKADQPYTVDAFLNAIRPMAEKRAATTASAAVP</sequence>
<name>A0A3R9P0H6_9BACT</name>
<evidence type="ECO:0000313" key="2">
    <source>
        <dbReference type="Proteomes" id="UP000269669"/>
    </source>
</evidence>
<proteinExistence type="predicted"/>
<organism evidence="1 2">
    <name type="scientific">Edaphobacter aggregans</name>
    <dbReference type="NCBI Taxonomy" id="570835"/>
    <lineage>
        <taxon>Bacteria</taxon>
        <taxon>Pseudomonadati</taxon>
        <taxon>Acidobacteriota</taxon>
        <taxon>Terriglobia</taxon>
        <taxon>Terriglobales</taxon>
        <taxon>Acidobacteriaceae</taxon>
        <taxon>Edaphobacter</taxon>
    </lineage>
</organism>
<dbReference type="OrthoDB" id="4540313at2"/>